<dbReference type="VEuPathDB" id="VectorBase:GBRI005243"/>
<keyword evidence="1" id="KW-1133">Transmembrane helix</keyword>
<protein>
    <submittedName>
        <fullName evidence="2">Uncharacterized protein</fullName>
    </submittedName>
</protein>
<reference evidence="2" key="2">
    <citation type="submission" date="2020-05" db="UniProtKB">
        <authorList>
            <consortium name="EnsemblMetazoa"/>
        </authorList>
    </citation>
    <scope>IDENTIFICATION</scope>
    <source>
        <strain evidence="2">IAEA</strain>
    </source>
</reference>
<evidence type="ECO:0000256" key="1">
    <source>
        <dbReference type="SAM" id="Phobius"/>
    </source>
</evidence>
<dbReference type="EnsemblMetazoa" id="GBRI005243-RA">
    <property type="protein sequence ID" value="GBRI005243-PA"/>
    <property type="gene ID" value="GBRI005243"/>
</dbReference>
<organism evidence="2 3">
    <name type="scientific">Glossina brevipalpis</name>
    <dbReference type="NCBI Taxonomy" id="37001"/>
    <lineage>
        <taxon>Eukaryota</taxon>
        <taxon>Metazoa</taxon>
        <taxon>Ecdysozoa</taxon>
        <taxon>Arthropoda</taxon>
        <taxon>Hexapoda</taxon>
        <taxon>Insecta</taxon>
        <taxon>Pterygota</taxon>
        <taxon>Neoptera</taxon>
        <taxon>Endopterygota</taxon>
        <taxon>Diptera</taxon>
        <taxon>Brachycera</taxon>
        <taxon>Muscomorpha</taxon>
        <taxon>Hippoboscoidea</taxon>
        <taxon>Glossinidae</taxon>
        <taxon>Glossina</taxon>
    </lineage>
</organism>
<proteinExistence type="predicted"/>
<accession>A0A1A9W3P1</accession>
<dbReference type="AlphaFoldDB" id="A0A1A9W3P1"/>
<dbReference type="Proteomes" id="UP000091820">
    <property type="component" value="Unassembled WGS sequence"/>
</dbReference>
<evidence type="ECO:0000313" key="2">
    <source>
        <dbReference type="EnsemblMetazoa" id="GBRI005243-PA"/>
    </source>
</evidence>
<sequence>MRYGCGCDCDCGCGGGGVSLLFFFFFFFSFTLPFFLAAFGLVLWDNIEQNHVRTFSREFAAYRFEGDDGDEADADTTEVIDDRVALRKFFSLVLPLPVCAANNKVGLSALVTTVNADVVPAVDVTADDVMVRRRKIRLKFRNG</sequence>
<reference evidence="3" key="1">
    <citation type="submission" date="2014-03" db="EMBL/GenBank/DDBJ databases">
        <authorList>
            <person name="Aksoy S."/>
            <person name="Warren W."/>
            <person name="Wilson R.K."/>
        </authorList>
    </citation>
    <scope>NUCLEOTIDE SEQUENCE [LARGE SCALE GENOMIC DNA]</scope>
    <source>
        <strain evidence="3">IAEA</strain>
    </source>
</reference>
<evidence type="ECO:0000313" key="3">
    <source>
        <dbReference type="Proteomes" id="UP000091820"/>
    </source>
</evidence>
<keyword evidence="3" id="KW-1185">Reference proteome</keyword>
<feature type="transmembrane region" description="Helical" evidence="1">
    <location>
        <begin position="20"/>
        <end position="44"/>
    </location>
</feature>
<keyword evidence="1" id="KW-0812">Transmembrane</keyword>
<name>A0A1A9W3P1_9MUSC</name>
<keyword evidence="1" id="KW-0472">Membrane</keyword>